<reference evidence="1" key="1">
    <citation type="submission" date="2021-12" db="EMBL/GenBank/DDBJ databases">
        <authorList>
            <person name="King R."/>
        </authorList>
    </citation>
    <scope>NUCLEOTIDE SEQUENCE</scope>
</reference>
<protein>
    <submittedName>
        <fullName evidence="1">Uncharacterized protein</fullName>
    </submittedName>
</protein>
<dbReference type="Proteomes" id="UP001152759">
    <property type="component" value="Chromosome 9"/>
</dbReference>
<organism evidence="1 2">
    <name type="scientific">Bemisia tabaci</name>
    <name type="common">Sweetpotato whitefly</name>
    <name type="synonym">Aleurodes tabaci</name>
    <dbReference type="NCBI Taxonomy" id="7038"/>
    <lineage>
        <taxon>Eukaryota</taxon>
        <taxon>Metazoa</taxon>
        <taxon>Ecdysozoa</taxon>
        <taxon>Arthropoda</taxon>
        <taxon>Hexapoda</taxon>
        <taxon>Insecta</taxon>
        <taxon>Pterygota</taxon>
        <taxon>Neoptera</taxon>
        <taxon>Paraneoptera</taxon>
        <taxon>Hemiptera</taxon>
        <taxon>Sternorrhyncha</taxon>
        <taxon>Aleyrodoidea</taxon>
        <taxon>Aleyrodidae</taxon>
        <taxon>Aleyrodinae</taxon>
        <taxon>Bemisia</taxon>
    </lineage>
</organism>
<accession>A0A9P0F795</accession>
<dbReference type="AlphaFoldDB" id="A0A9P0F795"/>
<proteinExistence type="predicted"/>
<dbReference type="EMBL" id="OU963870">
    <property type="protein sequence ID" value="CAH0395363.1"/>
    <property type="molecule type" value="Genomic_DNA"/>
</dbReference>
<evidence type="ECO:0000313" key="2">
    <source>
        <dbReference type="Proteomes" id="UP001152759"/>
    </source>
</evidence>
<evidence type="ECO:0000313" key="1">
    <source>
        <dbReference type="EMBL" id="CAH0395363.1"/>
    </source>
</evidence>
<keyword evidence="2" id="KW-1185">Reference proteome</keyword>
<gene>
    <name evidence="1" type="ORF">BEMITA_LOCUS13556</name>
</gene>
<sequence length="191" mass="22363">MSKYDRLLELCGKCGRVYERLERLSRTSGTSRITSKAFDVIRIVPAFSSHEPLIFTAQSASVDLLVKMERHQVAADAFLIIFKLLKKKKKFLPRFWMRKLYRVRENNSLVRDMDFFHFQNFVRMSSVDFKKLLFIIGSKITKQVTNFREPIPESNRLVAVTLRFLAIGDSYTSLQYLTKISKQQISEIVIQ</sequence>
<name>A0A9P0F795_BEMTA</name>